<dbReference type="Pfam" id="PF02436">
    <property type="entry name" value="PYC_OADA"/>
    <property type="match status" value="1"/>
</dbReference>
<dbReference type="GO" id="GO:0006094">
    <property type="term" value="P:gluconeogenesis"/>
    <property type="evidence" value="ECO:0007669"/>
    <property type="project" value="TreeGrafter"/>
</dbReference>
<gene>
    <name evidence="2" type="ORF">HYZ11_10170</name>
</gene>
<dbReference type="InterPro" id="IPR000891">
    <property type="entry name" value="PYR_CT"/>
</dbReference>
<dbReference type="GO" id="GO:0004736">
    <property type="term" value="F:pyruvate carboxylase activity"/>
    <property type="evidence" value="ECO:0007669"/>
    <property type="project" value="UniProtKB-EC"/>
</dbReference>
<dbReference type="InterPro" id="IPR003379">
    <property type="entry name" value="Carboxylase_cons_dom"/>
</dbReference>
<dbReference type="SUPFAM" id="SSF89000">
    <property type="entry name" value="post-HMGL domain-like"/>
    <property type="match status" value="1"/>
</dbReference>
<evidence type="ECO:0000313" key="2">
    <source>
        <dbReference type="EMBL" id="MBI3127959.1"/>
    </source>
</evidence>
<dbReference type="CDD" id="cd07937">
    <property type="entry name" value="DRE_TIM_PC_TC_5S"/>
    <property type="match status" value="1"/>
</dbReference>
<dbReference type="EMBL" id="JACPUR010000021">
    <property type="protein sequence ID" value="MBI3127959.1"/>
    <property type="molecule type" value="Genomic_DNA"/>
</dbReference>
<dbReference type="Proteomes" id="UP000782312">
    <property type="component" value="Unassembled WGS sequence"/>
</dbReference>
<dbReference type="AlphaFoldDB" id="A0A932MM70"/>
<dbReference type="Gene3D" id="3.20.20.70">
    <property type="entry name" value="Aldolase class I"/>
    <property type="match status" value="1"/>
</dbReference>
<evidence type="ECO:0000313" key="3">
    <source>
        <dbReference type="Proteomes" id="UP000782312"/>
    </source>
</evidence>
<dbReference type="PANTHER" id="PTHR43778:SF2">
    <property type="entry name" value="PYRUVATE CARBOXYLASE, MITOCHONDRIAL"/>
    <property type="match status" value="1"/>
</dbReference>
<name>A0A932MM70_UNCTE</name>
<reference evidence="2" key="1">
    <citation type="submission" date="2020-07" db="EMBL/GenBank/DDBJ databases">
        <title>Huge and variable diversity of episymbiotic CPR bacteria and DPANN archaea in groundwater ecosystems.</title>
        <authorList>
            <person name="He C.Y."/>
            <person name="Keren R."/>
            <person name="Whittaker M."/>
            <person name="Farag I.F."/>
            <person name="Doudna J."/>
            <person name="Cate J.H.D."/>
            <person name="Banfield J.F."/>
        </authorList>
    </citation>
    <scope>NUCLEOTIDE SEQUENCE</scope>
    <source>
        <strain evidence="2">NC_groundwater_763_Ag_S-0.2um_68_21</strain>
    </source>
</reference>
<dbReference type="PROSITE" id="PS50991">
    <property type="entry name" value="PYR_CT"/>
    <property type="match status" value="1"/>
</dbReference>
<dbReference type="SUPFAM" id="SSF51569">
    <property type="entry name" value="Aldolase"/>
    <property type="match status" value="1"/>
</dbReference>
<evidence type="ECO:0000259" key="1">
    <source>
        <dbReference type="PROSITE" id="PS50991"/>
    </source>
</evidence>
<dbReference type="EC" id="6.4.1.1" evidence="2"/>
<keyword evidence="2" id="KW-0436">Ligase</keyword>
<sequence length="509" mass="56216">MNLEQRVRRLVESAEVGVTDTTLRDAPQSLWATRMPNRLALGILPEIDAAGFFSLEAWGGATFDTALRFLGEDPWENLERLKAAAPKTPLQMLLRGQNGVGYGKAPNDVLRAFIREARRAGIDIFRTFDAMNDPRNLENAVRFVREAGGHSQVCASYTESPVHTPEYYIGFVDDLVERGLLDPESAGESFCLKDMAGVARPSPVAAIVRAVRRRYPRLLIQLHCHYSSGLAPAAYYAGVEAGANVIDGVISPMSHFTSFPAVETLAAMFEGAGREVRLDRSRFPAIRGYFLPHAEARHLARFQVPLDAGVLEHRIPGGMWTNYVLQLEGMGLGNRIREVLDRFPAVWEKLGYPPLVTPTSQVVGVEVALSVLRGEDYQRPTQVVDYINGVYGKPLGKLDPDLQRKIVGHNGPVDYEAPMEIPADALPRCEAELREKGLLQRPRDAVTYAMFPSQAVAFFLWRAGKGPCPREKEDPSLGPAELLRRDAARVAEAHRLLFGGWGAGAVHME</sequence>
<accession>A0A932MM70</accession>
<dbReference type="Pfam" id="PF00682">
    <property type="entry name" value="HMGL-like"/>
    <property type="match status" value="1"/>
</dbReference>
<feature type="domain" description="Pyruvate carboxyltransferase" evidence="1">
    <location>
        <begin position="16"/>
        <end position="284"/>
    </location>
</feature>
<protein>
    <submittedName>
        <fullName evidence="2">Pyruvate carboxylase subunit B</fullName>
        <ecNumber evidence="2">6.4.1.1</ecNumber>
    </submittedName>
</protein>
<keyword evidence="2" id="KW-0670">Pyruvate</keyword>
<dbReference type="InterPro" id="IPR013785">
    <property type="entry name" value="Aldolase_TIM"/>
</dbReference>
<organism evidence="2 3">
    <name type="scientific">Tectimicrobiota bacterium</name>
    <dbReference type="NCBI Taxonomy" id="2528274"/>
    <lineage>
        <taxon>Bacteria</taxon>
        <taxon>Pseudomonadati</taxon>
        <taxon>Nitrospinota/Tectimicrobiota group</taxon>
        <taxon>Candidatus Tectimicrobiota</taxon>
    </lineage>
</organism>
<dbReference type="NCBIfam" id="NF006761">
    <property type="entry name" value="PRK09282.1"/>
    <property type="match status" value="1"/>
</dbReference>
<dbReference type="InterPro" id="IPR055268">
    <property type="entry name" value="PCB-like"/>
</dbReference>
<dbReference type="PANTHER" id="PTHR43778">
    <property type="entry name" value="PYRUVATE CARBOXYLASE"/>
    <property type="match status" value="1"/>
</dbReference>
<proteinExistence type="predicted"/>
<dbReference type="GO" id="GO:0005737">
    <property type="term" value="C:cytoplasm"/>
    <property type="evidence" value="ECO:0007669"/>
    <property type="project" value="TreeGrafter"/>
</dbReference>
<comment type="caution">
    <text evidence="2">The sequence shown here is derived from an EMBL/GenBank/DDBJ whole genome shotgun (WGS) entry which is preliminary data.</text>
</comment>